<reference evidence="1" key="1">
    <citation type="submission" date="2024-04" db="EMBL/GenBank/DDBJ databases">
        <authorList>
            <consortium name="Molecular Ecology Group"/>
        </authorList>
    </citation>
    <scope>NUCLEOTIDE SEQUENCE</scope>
</reference>
<proteinExistence type="predicted"/>
<dbReference type="GO" id="GO:0097542">
    <property type="term" value="C:ciliary tip"/>
    <property type="evidence" value="ECO:0007669"/>
    <property type="project" value="TreeGrafter"/>
</dbReference>
<gene>
    <name evidence="1" type="ORF">LPLAT_LOCUS12484</name>
</gene>
<protein>
    <submittedName>
        <fullName evidence="1">Uncharacterized protein</fullName>
    </submittedName>
</protein>
<name>A0AAV2P3N8_9HYME</name>
<dbReference type="AlphaFoldDB" id="A0AAV2P3N8"/>
<dbReference type="GO" id="GO:0036064">
    <property type="term" value="C:ciliary basal body"/>
    <property type="evidence" value="ECO:0007669"/>
    <property type="project" value="TreeGrafter"/>
</dbReference>
<dbReference type="GO" id="GO:0035253">
    <property type="term" value="C:ciliary rootlet"/>
    <property type="evidence" value="ECO:0007669"/>
    <property type="project" value="TreeGrafter"/>
</dbReference>
<dbReference type="GO" id="GO:0003341">
    <property type="term" value="P:cilium movement"/>
    <property type="evidence" value="ECO:0007669"/>
    <property type="project" value="InterPro"/>
</dbReference>
<accession>A0AAV2P3N8</accession>
<dbReference type="PANTHER" id="PTHR46518">
    <property type="entry name" value="COILED-COIL DOMAIN-CONTAINING PROTEIN 151"/>
    <property type="match status" value="1"/>
</dbReference>
<evidence type="ECO:0000313" key="2">
    <source>
        <dbReference type="Proteomes" id="UP001497644"/>
    </source>
</evidence>
<dbReference type="PANTHER" id="PTHR46518:SF1">
    <property type="entry name" value="OUTER DYNEIN ARM-DOCKING COMPLEX SUBUNIT 3"/>
    <property type="match status" value="1"/>
</dbReference>
<dbReference type="InterPro" id="IPR033192">
    <property type="entry name" value="ODAD3"/>
</dbReference>
<dbReference type="GO" id="GO:0036158">
    <property type="term" value="P:outer dynein arm assembly"/>
    <property type="evidence" value="ECO:0007669"/>
    <property type="project" value="InterPro"/>
</dbReference>
<dbReference type="Proteomes" id="UP001497644">
    <property type="component" value="Chromosome 7"/>
</dbReference>
<dbReference type="EMBL" id="OZ034830">
    <property type="protein sequence ID" value="CAL1687248.1"/>
    <property type="molecule type" value="Genomic_DNA"/>
</dbReference>
<keyword evidence="2" id="KW-1185">Reference proteome</keyword>
<sequence>MGRTKAPKEIQVETRLTRDKISRYRRILKLHAHDKKLQLSQATKLKSIVSKKITSLEVDVKRHREIVTDLSDDGKRRILGSLADHSRLFYLAFSHLKPSQIYTAVYQDCDVKRRLLDKLYYERKKRLQQGIELQSKRCVLSTELEEQKEELPHCEQQKLISRLQQSITKYDAAKAIYSTYCSMLNILRKDTIFFDTLLNILKEDQSSQCKAMLRVTVMGQLAAENLDDVRQKYKRMTRVVLRNMKIREQMLSTVRCQVEDLWAYAQSLVRIESDHIFAKKDTDASADKVLENQLIQLENICAKVKETLLVRSYYDLLSRLETQYEQKRALLARLDANIKNRDLLLNKKNHALQILENLKHSTKTAAEQYKINGIHDILEQIEAEKKREKDLKEQKKTRGELFTNIRAALQNMNMMLLCIKHSTKIARKLPRDVNKNVLKESIIINNREDAEEHDILLELEGIDTDVLVLLSKISRKIGILFGMSNFDLEQKKEDRARDLYQTYISNYSSNLIFGTGEEEPIRLLVEHETVDVTIPTRTDIKLRSRQIIEAHLKPE</sequence>
<evidence type="ECO:0000313" key="1">
    <source>
        <dbReference type="EMBL" id="CAL1687248.1"/>
    </source>
</evidence>
<organism evidence="1 2">
    <name type="scientific">Lasius platythorax</name>
    <dbReference type="NCBI Taxonomy" id="488582"/>
    <lineage>
        <taxon>Eukaryota</taxon>
        <taxon>Metazoa</taxon>
        <taxon>Ecdysozoa</taxon>
        <taxon>Arthropoda</taxon>
        <taxon>Hexapoda</taxon>
        <taxon>Insecta</taxon>
        <taxon>Pterygota</taxon>
        <taxon>Neoptera</taxon>
        <taxon>Endopterygota</taxon>
        <taxon>Hymenoptera</taxon>
        <taxon>Apocrita</taxon>
        <taxon>Aculeata</taxon>
        <taxon>Formicoidea</taxon>
        <taxon>Formicidae</taxon>
        <taxon>Formicinae</taxon>
        <taxon>Lasius</taxon>
        <taxon>Lasius</taxon>
    </lineage>
</organism>